<dbReference type="InterPro" id="IPR036938">
    <property type="entry name" value="PAP2/HPO_sf"/>
</dbReference>
<feature type="chain" id="PRO_5046446055" description="PAP2 superfamily protein" evidence="1">
    <location>
        <begin position="24"/>
        <end position="427"/>
    </location>
</feature>
<dbReference type="PANTHER" id="PTHR34599:SF1">
    <property type="entry name" value="PHOSPHATIDIC ACID PHOSPHATASE TYPE 2_HALOPEROXIDASE DOMAIN-CONTAINING PROTEIN"/>
    <property type="match status" value="1"/>
</dbReference>
<evidence type="ECO:0000313" key="3">
    <source>
        <dbReference type="Proteomes" id="UP000295818"/>
    </source>
</evidence>
<keyword evidence="3" id="KW-1185">Reference proteome</keyword>
<feature type="signal peptide" evidence="1">
    <location>
        <begin position="1"/>
        <end position="23"/>
    </location>
</feature>
<comment type="caution">
    <text evidence="2">The sequence shown here is derived from an EMBL/GenBank/DDBJ whole genome shotgun (WGS) entry which is preliminary data.</text>
</comment>
<gene>
    <name evidence="2" type="ORF">EV644_10285</name>
</gene>
<organism evidence="2 3">
    <name type="scientific">Kribbella orskensis</name>
    <dbReference type="NCBI Taxonomy" id="2512216"/>
    <lineage>
        <taxon>Bacteria</taxon>
        <taxon>Bacillati</taxon>
        <taxon>Actinomycetota</taxon>
        <taxon>Actinomycetes</taxon>
        <taxon>Propionibacteriales</taxon>
        <taxon>Kribbellaceae</taxon>
        <taxon>Kribbella</taxon>
    </lineage>
</organism>
<dbReference type="SUPFAM" id="SSF48317">
    <property type="entry name" value="Acid phosphatase/Vanadium-dependent haloperoxidase"/>
    <property type="match status" value="1"/>
</dbReference>
<evidence type="ECO:0000256" key="1">
    <source>
        <dbReference type="SAM" id="SignalP"/>
    </source>
</evidence>
<accession>A0ABY2BR47</accession>
<dbReference type="Proteomes" id="UP000295818">
    <property type="component" value="Unassembled WGS sequence"/>
</dbReference>
<dbReference type="CDD" id="cd03398">
    <property type="entry name" value="PAP2_haloperoxidase"/>
    <property type="match status" value="1"/>
</dbReference>
<sequence length="427" mass="45874">MRSKAWKLLVILVTAGLATPALTTSATATSSQSVATARSSPAVITHWNTIAARTIFTENATPLPSSTLYFGFVSLAVYDAVVAIEGGYEPYLHQPKVRGRASSEAAAATAAYRVLKYYFPASATNLATDYRLSLAAIPDGSAKERGKEVGEQAAATMIRARQGDGRNAPITLTTVPAPGVWRPTPDAFAPMLVPWLGFVQPLALRSPTQIKLHGPDSLKSKAYARDFAEVKAKGALTGSTRTPAQTETALFWNANAILQYQQALQDQVTKRGWGIVRSARAFGLLGGGTADAAISCWRAKYDYAFWRPITAIRLADTDGNRATKPDPAWASLVQTPPYPDYVSGHACATGAASETFGKLFGKRSLDLVVSSTVTGTTRHFNSTKALDAETMDARIWLGLHFRRAMTDGNGLGHAAASWMINHELQRR</sequence>
<evidence type="ECO:0000313" key="2">
    <source>
        <dbReference type="EMBL" id="TCO29368.1"/>
    </source>
</evidence>
<evidence type="ECO:0008006" key="4">
    <source>
        <dbReference type="Google" id="ProtNLM"/>
    </source>
</evidence>
<dbReference type="Gene3D" id="1.10.606.20">
    <property type="match status" value="1"/>
</dbReference>
<dbReference type="PANTHER" id="PTHR34599">
    <property type="entry name" value="PEROXIDASE-RELATED"/>
    <property type="match status" value="1"/>
</dbReference>
<dbReference type="EMBL" id="SLWM01000002">
    <property type="protein sequence ID" value="TCO29368.1"/>
    <property type="molecule type" value="Genomic_DNA"/>
</dbReference>
<keyword evidence="1" id="KW-0732">Signal</keyword>
<proteinExistence type="predicted"/>
<dbReference type="RefSeq" id="WP_132188243.1">
    <property type="nucleotide sequence ID" value="NZ_SLWM01000002.1"/>
</dbReference>
<protein>
    <recommendedName>
        <fullName evidence="4">PAP2 superfamily protein</fullName>
    </recommendedName>
</protein>
<name>A0ABY2BR47_9ACTN</name>
<reference evidence="2 3" key="1">
    <citation type="journal article" date="2015" name="Stand. Genomic Sci.">
        <title>Genomic Encyclopedia of Bacterial and Archaeal Type Strains, Phase III: the genomes of soil and plant-associated and newly described type strains.</title>
        <authorList>
            <person name="Whitman W.B."/>
            <person name="Woyke T."/>
            <person name="Klenk H.P."/>
            <person name="Zhou Y."/>
            <person name="Lilburn T.G."/>
            <person name="Beck B.J."/>
            <person name="De Vos P."/>
            <person name="Vandamme P."/>
            <person name="Eisen J.A."/>
            <person name="Garrity G."/>
            <person name="Hugenholtz P."/>
            <person name="Kyrpides N.C."/>
        </authorList>
    </citation>
    <scope>NUCLEOTIDE SEQUENCE [LARGE SCALE GENOMIC DNA]</scope>
    <source>
        <strain evidence="2 3">VKM Ac-2538</strain>
    </source>
</reference>
<dbReference type="InterPro" id="IPR052559">
    <property type="entry name" value="V-haloperoxidase"/>
</dbReference>